<keyword evidence="4" id="KW-1003">Cell membrane</keyword>
<name>A0A8J7M4H8_9RHOB</name>
<gene>
    <name evidence="11" type="ORF">H0I76_02940</name>
</gene>
<comment type="function">
    <text evidence="1 10">Controls the rotational direction of flagella during chemotaxis.</text>
</comment>
<evidence type="ECO:0000313" key="12">
    <source>
        <dbReference type="Proteomes" id="UP000655420"/>
    </source>
</evidence>
<evidence type="ECO:0000256" key="4">
    <source>
        <dbReference type="ARBA" id="ARBA00022475"/>
    </source>
</evidence>
<sequence length="157" mass="16519">MSDTAGKRGRGMFIALAGASLLIGVGAGFYGVSSGLVPAPPILPASSAAGAAGLESWPAPSFVLLSPLTVSLGPEARARHLRVALQLEVAPGSERAVAEVVPRVLDVLNMFLRAVDEREFEMPRAMARLRAQMLRRVQLVSPPGAVHDVLIQEFVLS</sequence>
<comment type="similarity">
    <text evidence="3 10">Belongs to the FliL family.</text>
</comment>
<organism evidence="11 12">
    <name type="scientific">Thermohalobaculum xanthum</name>
    <dbReference type="NCBI Taxonomy" id="2753746"/>
    <lineage>
        <taxon>Bacteria</taxon>
        <taxon>Pseudomonadati</taxon>
        <taxon>Pseudomonadota</taxon>
        <taxon>Alphaproteobacteria</taxon>
        <taxon>Rhodobacterales</taxon>
        <taxon>Paracoccaceae</taxon>
        <taxon>Thermohalobaculum</taxon>
    </lineage>
</organism>
<reference evidence="11" key="1">
    <citation type="submission" date="2020-12" db="EMBL/GenBank/DDBJ databases">
        <title>Bacterial taxonomy.</title>
        <authorList>
            <person name="Pan X."/>
        </authorList>
    </citation>
    <scope>NUCLEOTIDE SEQUENCE</scope>
    <source>
        <strain evidence="11">M0105</strain>
    </source>
</reference>
<keyword evidence="11" id="KW-0966">Cell projection</keyword>
<evidence type="ECO:0000256" key="10">
    <source>
        <dbReference type="RuleBase" id="RU364125"/>
    </source>
</evidence>
<dbReference type="InterPro" id="IPR005503">
    <property type="entry name" value="FliL"/>
</dbReference>
<accession>A0A8J7M4H8</accession>
<evidence type="ECO:0000256" key="6">
    <source>
        <dbReference type="ARBA" id="ARBA00022692"/>
    </source>
</evidence>
<dbReference type="GO" id="GO:0071973">
    <property type="term" value="P:bacterial-type flagellum-dependent cell motility"/>
    <property type="evidence" value="ECO:0007669"/>
    <property type="project" value="InterPro"/>
</dbReference>
<protein>
    <recommendedName>
        <fullName evidence="10">Flagellar protein FliL</fullName>
    </recommendedName>
</protein>
<feature type="transmembrane region" description="Helical" evidence="10">
    <location>
        <begin position="12"/>
        <end position="32"/>
    </location>
</feature>
<keyword evidence="5 10" id="KW-0145">Chemotaxis</keyword>
<dbReference type="Proteomes" id="UP000655420">
    <property type="component" value="Unassembled WGS sequence"/>
</dbReference>
<keyword evidence="10" id="KW-0997">Cell inner membrane</keyword>
<keyword evidence="9 10" id="KW-0472">Membrane</keyword>
<evidence type="ECO:0000256" key="8">
    <source>
        <dbReference type="ARBA" id="ARBA00022989"/>
    </source>
</evidence>
<dbReference type="GO" id="GO:0009425">
    <property type="term" value="C:bacterial-type flagellum basal body"/>
    <property type="evidence" value="ECO:0007669"/>
    <property type="project" value="InterPro"/>
</dbReference>
<dbReference type="Pfam" id="PF03748">
    <property type="entry name" value="FliL"/>
    <property type="match status" value="1"/>
</dbReference>
<keyword evidence="6 10" id="KW-0812">Transmembrane</keyword>
<dbReference type="GO" id="GO:0006935">
    <property type="term" value="P:chemotaxis"/>
    <property type="evidence" value="ECO:0007669"/>
    <property type="project" value="UniProtKB-KW"/>
</dbReference>
<dbReference type="AlphaFoldDB" id="A0A8J7M4H8"/>
<keyword evidence="11" id="KW-0282">Flagellum</keyword>
<evidence type="ECO:0000313" key="11">
    <source>
        <dbReference type="EMBL" id="MBK0398134.1"/>
    </source>
</evidence>
<keyword evidence="7 10" id="KW-0283">Flagellar rotation</keyword>
<dbReference type="GO" id="GO:0005886">
    <property type="term" value="C:plasma membrane"/>
    <property type="evidence" value="ECO:0007669"/>
    <property type="project" value="UniProtKB-SubCell"/>
</dbReference>
<comment type="subcellular location">
    <subcellularLocation>
        <location evidence="10">Cell inner membrane</location>
    </subcellularLocation>
    <subcellularLocation>
        <location evidence="2">Cell membrane</location>
        <topology evidence="2">Single-pass membrane protein</topology>
    </subcellularLocation>
</comment>
<dbReference type="EMBL" id="JAEHHL010000001">
    <property type="protein sequence ID" value="MBK0398134.1"/>
    <property type="molecule type" value="Genomic_DNA"/>
</dbReference>
<evidence type="ECO:0000256" key="2">
    <source>
        <dbReference type="ARBA" id="ARBA00004162"/>
    </source>
</evidence>
<keyword evidence="8 10" id="KW-1133">Transmembrane helix</keyword>
<evidence type="ECO:0000256" key="3">
    <source>
        <dbReference type="ARBA" id="ARBA00008281"/>
    </source>
</evidence>
<keyword evidence="12" id="KW-1185">Reference proteome</keyword>
<evidence type="ECO:0000256" key="5">
    <source>
        <dbReference type="ARBA" id="ARBA00022500"/>
    </source>
</evidence>
<evidence type="ECO:0000256" key="9">
    <source>
        <dbReference type="ARBA" id="ARBA00023136"/>
    </source>
</evidence>
<comment type="caution">
    <text evidence="11">The sequence shown here is derived from an EMBL/GenBank/DDBJ whole genome shotgun (WGS) entry which is preliminary data.</text>
</comment>
<evidence type="ECO:0000256" key="1">
    <source>
        <dbReference type="ARBA" id="ARBA00002254"/>
    </source>
</evidence>
<keyword evidence="11" id="KW-0969">Cilium</keyword>
<evidence type="ECO:0000256" key="7">
    <source>
        <dbReference type="ARBA" id="ARBA00022779"/>
    </source>
</evidence>
<proteinExistence type="inferred from homology"/>